<proteinExistence type="predicted"/>
<dbReference type="RefSeq" id="WP_268041819.1">
    <property type="nucleotide sequence ID" value="NZ_CP104064.1"/>
</dbReference>
<feature type="compositionally biased region" description="Basic and acidic residues" evidence="1">
    <location>
        <begin position="72"/>
        <end position="82"/>
    </location>
</feature>
<evidence type="ECO:0000313" key="3">
    <source>
        <dbReference type="EMBL" id="WAH35022.1"/>
    </source>
</evidence>
<reference evidence="3" key="1">
    <citation type="submission" date="2022-08" db="EMBL/GenBank/DDBJ databases">
        <title>Alicyclobacillus dauci DSM2870, complete genome.</title>
        <authorList>
            <person name="Wang Q."/>
            <person name="Cai R."/>
            <person name="Wang Z."/>
        </authorList>
    </citation>
    <scope>NUCLEOTIDE SEQUENCE</scope>
    <source>
        <strain evidence="3">DSM 28700</strain>
    </source>
</reference>
<keyword evidence="2" id="KW-0472">Membrane</keyword>
<organism evidence="3 4">
    <name type="scientific">Alicyclobacillus dauci</name>
    <dbReference type="NCBI Taxonomy" id="1475485"/>
    <lineage>
        <taxon>Bacteria</taxon>
        <taxon>Bacillati</taxon>
        <taxon>Bacillota</taxon>
        <taxon>Bacilli</taxon>
        <taxon>Bacillales</taxon>
        <taxon>Alicyclobacillaceae</taxon>
        <taxon>Alicyclobacillus</taxon>
    </lineage>
</organism>
<dbReference type="EMBL" id="CP104064">
    <property type="protein sequence ID" value="WAH35022.1"/>
    <property type="molecule type" value="Genomic_DNA"/>
</dbReference>
<evidence type="ECO:0000256" key="1">
    <source>
        <dbReference type="SAM" id="MobiDB-lite"/>
    </source>
</evidence>
<keyword evidence="4" id="KW-1185">Reference proteome</keyword>
<gene>
    <name evidence="3" type="ORF">NZD86_11850</name>
</gene>
<evidence type="ECO:0000256" key="2">
    <source>
        <dbReference type="SAM" id="Phobius"/>
    </source>
</evidence>
<keyword evidence="2" id="KW-1133">Transmembrane helix</keyword>
<feature type="transmembrane region" description="Helical" evidence="2">
    <location>
        <begin position="12"/>
        <end position="35"/>
    </location>
</feature>
<protein>
    <submittedName>
        <fullName evidence="3">Uncharacterized protein</fullName>
    </submittedName>
</protein>
<sequence length="82" mass="9548">METAATYGAIAGLWILLSAGVAGCLILIYHLYMYVFDLMLQAFKLHSLFRDFIWYHYNKRPPSEQMSEEEAEKLKRELGRST</sequence>
<dbReference type="Proteomes" id="UP001164803">
    <property type="component" value="Chromosome"/>
</dbReference>
<evidence type="ECO:0000313" key="4">
    <source>
        <dbReference type="Proteomes" id="UP001164803"/>
    </source>
</evidence>
<name>A0ABY6YWV4_9BACL</name>
<keyword evidence="2" id="KW-0812">Transmembrane</keyword>
<feature type="region of interest" description="Disordered" evidence="1">
    <location>
        <begin position="62"/>
        <end position="82"/>
    </location>
</feature>
<accession>A0ABY6YWV4</accession>